<feature type="region of interest" description="Disordered" evidence="1">
    <location>
        <begin position="137"/>
        <end position="171"/>
    </location>
</feature>
<evidence type="ECO:0000313" key="3">
    <source>
        <dbReference type="Proteomes" id="UP000230002"/>
    </source>
</evidence>
<keyword evidence="3" id="KW-1185">Reference proteome</keyword>
<sequence>MLSGRFCSSLDTRFERFAHSHWTSASSLVGVPRLKRASSISHPSQVAHGASRIARRTSRTPWHAFPVCIPSPAPRVDRRPWPDRDKGVGRASASAQRPEYAKALRAVRTWYGVSLEVFAVALPSVRTRRRCRAELPLPLSRSADPPQSHAHSSASTRSGEGIAREPKRAGGDVEPTSIQVLMLIIIIAREPPRLLCEFGADSD</sequence>
<feature type="compositionally biased region" description="Basic and acidic residues" evidence="1">
    <location>
        <begin position="162"/>
        <end position="171"/>
    </location>
</feature>
<protein>
    <submittedName>
        <fullName evidence="2">Uncharacterized protein</fullName>
    </submittedName>
</protein>
<gene>
    <name evidence="2" type="ORF">GSI_10939</name>
</gene>
<reference evidence="2 3" key="1">
    <citation type="journal article" date="2015" name="Sci. Rep.">
        <title>Chromosome-level genome map provides insights into diverse defense mechanisms in the medicinal fungus Ganoderma sinense.</title>
        <authorList>
            <person name="Zhu Y."/>
            <person name="Xu J."/>
            <person name="Sun C."/>
            <person name="Zhou S."/>
            <person name="Xu H."/>
            <person name="Nelson D.R."/>
            <person name="Qian J."/>
            <person name="Song J."/>
            <person name="Luo H."/>
            <person name="Xiang L."/>
            <person name="Li Y."/>
            <person name="Xu Z."/>
            <person name="Ji A."/>
            <person name="Wang L."/>
            <person name="Lu S."/>
            <person name="Hayward A."/>
            <person name="Sun W."/>
            <person name="Li X."/>
            <person name="Schwartz D.C."/>
            <person name="Wang Y."/>
            <person name="Chen S."/>
        </authorList>
    </citation>
    <scope>NUCLEOTIDE SEQUENCE [LARGE SCALE GENOMIC DNA]</scope>
    <source>
        <strain evidence="2 3">ZZ0214-1</strain>
    </source>
</reference>
<dbReference type="EMBL" id="AYKW01000034">
    <property type="protein sequence ID" value="PIL27786.1"/>
    <property type="molecule type" value="Genomic_DNA"/>
</dbReference>
<comment type="caution">
    <text evidence="2">The sequence shown here is derived from an EMBL/GenBank/DDBJ whole genome shotgun (WGS) entry which is preliminary data.</text>
</comment>
<dbReference type="AlphaFoldDB" id="A0A2G8S1Z2"/>
<organism evidence="2 3">
    <name type="scientific">Ganoderma sinense ZZ0214-1</name>
    <dbReference type="NCBI Taxonomy" id="1077348"/>
    <lineage>
        <taxon>Eukaryota</taxon>
        <taxon>Fungi</taxon>
        <taxon>Dikarya</taxon>
        <taxon>Basidiomycota</taxon>
        <taxon>Agaricomycotina</taxon>
        <taxon>Agaricomycetes</taxon>
        <taxon>Polyporales</taxon>
        <taxon>Polyporaceae</taxon>
        <taxon>Ganoderma</taxon>
    </lineage>
</organism>
<feature type="compositionally biased region" description="Basic and acidic residues" evidence="1">
    <location>
        <begin position="75"/>
        <end position="88"/>
    </location>
</feature>
<evidence type="ECO:0000313" key="2">
    <source>
        <dbReference type="EMBL" id="PIL27786.1"/>
    </source>
</evidence>
<name>A0A2G8S1Z2_9APHY</name>
<dbReference type="Proteomes" id="UP000230002">
    <property type="component" value="Unassembled WGS sequence"/>
</dbReference>
<evidence type="ECO:0000256" key="1">
    <source>
        <dbReference type="SAM" id="MobiDB-lite"/>
    </source>
</evidence>
<feature type="compositionally biased region" description="Polar residues" evidence="1">
    <location>
        <begin position="149"/>
        <end position="158"/>
    </location>
</feature>
<proteinExistence type="predicted"/>
<feature type="region of interest" description="Disordered" evidence="1">
    <location>
        <begin position="75"/>
        <end position="94"/>
    </location>
</feature>
<accession>A0A2G8S1Z2</accession>